<keyword evidence="1" id="KW-1133">Transmembrane helix</keyword>
<name>A0ABP5SEQ2_9ACTN</name>
<dbReference type="EMBL" id="BAAARV010000005">
    <property type="protein sequence ID" value="GAA2329586.1"/>
    <property type="molecule type" value="Genomic_DNA"/>
</dbReference>
<dbReference type="RefSeq" id="WP_344610732.1">
    <property type="nucleotide sequence ID" value="NZ_BAAARV010000005.1"/>
</dbReference>
<organism evidence="2 3">
    <name type="scientific">Dactylosporangium salmoneum</name>
    <dbReference type="NCBI Taxonomy" id="53361"/>
    <lineage>
        <taxon>Bacteria</taxon>
        <taxon>Bacillati</taxon>
        <taxon>Actinomycetota</taxon>
        <taxon>Actinomycetes</taxon>
        <taxon>Micromonosporales</taxon>
        <taxon>Micromonosporaceae</taxon>
        <taxon>Dactylosporangium</taxon>
    </lineage>
</organism>
<keyword evidence="1" id="KW-0812">Transmembrane</keyword>
<evidence type="ECO:0000256" key="1">
    <source>
        <dbReference type="SAM" id="Phobius"/>
    </source>
</evidence>
<comment type="caution">
    <text evidence="2">The sequence shown here is derived from an EMBL/GenBank/DDBJ whole genome shotgun (WGS) entry which is preliminary data.</text>
</comment>
<protein>
    <submittedName>
        <fullName evidence="2">Uncharacterized protein</fullName>
    </submittedName>
</protein>
<keyword evidence="3" id="KW-1185">Reference proteome</keyword>
<gene>
    <name evidence="2" type="ORF">GCM10010170_007060</name>
</gene>
<accession>A0ABP5SEQ2</accession>
<keyword evidence="1" id="KW-0472">Membrane</keyword>
<feature type="transmembrane region" description="Helical" evidence="1">
    <location>
        <begin position="33"/>
        <end position="54"/>
    </location>
</feature>
<reference evidence="3" key="1">
    <citation type="journal article" date="2019" name="Int. J. Syst. Evol. Microbiol.">
        <title>The Global Catalogue of Microorganisms (GCM) 10K type strain sequencing project: providing services to taxonomists for standard genome sequencing and annotation.</title>
        <authorList>
            <consortium name="The Broad Institute Genomics Platform"/>
            <consortium name="The Broad Institute Genome Sequencing Center for Infectious Disease"/>
            <person name="Wu L."/>
            <person name="Ma J."/>
        </authorList>
    </citation>
    <scope>NUCLEOTIDE SEQUENCE [LARGE SCALE GENOMIC DNA]</scope>
    <source>
        <strain evidence="3">JCM 3272</strain>
    </source>
</reference>
<evidence type="ECO:0000313" key="3">
    <source>
        <dbReference type="Proteomes" id="UP001501444"/>
    </source>
</evidence>
<sequence>MSTREATFEDRLLDELRPMVAQARPRPAPRRRLALGGVAVAGLAAVAATGTAVLHDGPAFAVERDPDGAVRVSIFDYRDPDGLRQRLAAFGVRAAVDFLPPGKVCREPRADYVPRDRMPLAMVDFSPLDGNQNYFRVHPEYLGPEQTFVYAVQVDRDHHEQRFMIRVANGPVAPCTQVPGRIGTPA</sequence>
<evidence type="ECO:0000313" key="2">
    <source>
        <dbReference type="EMBL" id="GAA2329586.1"/>
    </source>
</evidence>
<dbReference type="Proteomes" id="UP001501444">
    <property type="component" value="Unassembled WGS sequence"/>
</dbReference>
<proteinExistence type="predicted"/>